<dbReference type="GO" id="GO:0005886">
    <property type="term" value="C:plasma membrane"/>
    <property type="evidence" value="ECO:0007669"/>
    <property type="project" value="UniProtKB-SubCell"/>
</dbReference>
<keyword evidence="8 18" id="KW-0812">Transmembrane</keyword>
<dbReference type="GO" id="GO:0046872">
    <property type="term" value="F:metal ion binding"/>
    <property type="evidence" value="ECO:0007669"/>
    <property type="project" value="UniProtKB-KW"/>
</dbReference>
<dbReference type="PANTHER" id="PTHR10422:SF18">
    <property type="entry name" value="CYTOCHROME C OXIDASE SUBUNIT 1"/>
    <property type="match status" value="1"/>
</dbReference>
<dbReference type="GO" id="GO:0020037">
    <property type="term" value="F:heme binding"/>
    <property type="evidence" value="ECO:0007669"/>
    <property type="project" value="InterPro"/>
</dbReference>
<evidence type="ECO:0000256" key="16">
    <source>
        <dbReference type="ARBA" id="ARBA00025218"/>
    </source>
</evidence>
<feature type="transmembrane region" description="Helical" evidence="19">
    <location>
        <begin position="117"/>
        <end position="137"/>
    </location>
</feature>
<comment type="pathway">
    <text evidence="2 19">Energy metabolism; oxidative phosphorylation.</text>
</comment>
<dbReference type="GO" id="GO:0004129">
    <property type="term" value="F:cytochrome-c oxidase activity"/>
    <property type="evidence" value="ECO:0007669"/>
    <property type="project" value="UniProtKB-EC"/>
</dbReference>
<dbReference type="PRINTS" id="PR01165">
    <property type="entry name" value="CYCOXIDASEI"/>
</dbReference>
<keyword evidence="5 19" id="KW-1003">Cell membrane</keyword>
<gene>
    <name evidence="21" type="ORF">BI49514_00559</name>
</gene>
<keyword evidence="11 18" id="KW-0249">Electron transport</keyword>
<keyword evidence="15 19" id="KW-0472">Membrane</keyword>
<dbReference type="AlphaFoldDB" id="A0A2H1I2A7"/>
<dbReference type="InterPro" id="IPR023616">
    <property type="entry name" value="Cyt_c_oxase-like_su1_dom"/>
</dbReference>
<feature type="transmembrane region" description="Helical" evidence="19">
    <location>
        <begin position="79"/>
        <end position="105"/>
    </location>
</feature>
<keyword evidence="6 18" id="KW-0349">Heme</keyword>
<dbReference type="RefSeq" id="WP_101544137.1">
    <property type="nucleotide sequence ID" value="NZ_FXYX01000002.1"/>
</dbReference>
<evidence type="ECO:0000256" key="11">
    <source>
        <dbReference type="ARBA" id="ARBA00022982"/>
    </source>
</evidence>
<evidence type="ECO:0000256" key="18">
    <source>
        <dbReference type="RuleBase" id="RU000370"/>
    </source>
</evidence>
<keyword evidence="12 19" id="KW-1133">Transmembrane helix</keyword>
<feature type="transmembrane region" description="Helical" evidence="19">
    <location>
        <begin position="354"/>
        <end position="376"/>
    </location>
</feature>
<evidence type="ECO:0000259" key="20">
    <source>
        <dbReference type="PROSITE" id="PS50855"/>
    </source>
</evidence>
<keyword evidence="7 18" id="KW-0679">Respiratory chain</keyword>
<feature type="transmembrane region" description="Helical" evidence="19">
    <location>
        <begin position="37"/>
        <end position="59"/>
    </location>
</feature>
<feature type="transmembrane region" description="Helical" evidence="19">
    <location>
        <begin position="166"/>
        <end position="192"/>
    </location>
</feature>
<dbReference type="PANTHER" id="PTHR10422">
    <property type="entry name" value="CYTOCHROME C OXIDASE SUBUNIT 1"/>
    <property type="match status" value="1"/>
</dbReference>
<dbReference type="UniPathway" id="UPA00705"/>
<comment type="caution">
    <text evidence="19">Lacks conserved residue(s) required for the propagation of feature annotation.</text>
</comment>
<evidence type="ECO:0000256" key="6">
    <source>
        <dbReference type="ARBA" id="ARBA00022617"/>
    </source>
</evidence>
<dbReference type="InterPro" id="IPR023615">
    <property type="entry name" value="Cyt_c_Oxase_su1_BS"/>
</dbReference>
<dbReference type="Pfam" id="PF00115">
    <property type="entry name" value="COX1"/>
    <property type="match status" value="1"/>
</dbReference>
<feature type="transmembrane region" description="Helical" evidence="19">
    <location>
        <begin position="388"/>
        <end position="414"/>
    </location>
</feature>
<evidence type="ECO:0000256" key="7">
    <source>
        <dbReference type="ARBA" id="ARBA00022660"/>
    </source>
</evidence>
<evidence type="ECO:0000256" key="4">
    <source>
        <dbReference type="ARBA" id="ARBA00022448"/>
    </source>
</evidence>
<evidence type="ECO:0000256" key="5">
    <source>
        <dbReference type="ARBA" id="ARBA00022475"/>
    </source>
</evidence>
<dbReference type="PROSITE" id="PS00077">
    <property type="entry name" value="COX1_CUB"/>
    <property type="match status" value="1"/>
</dbReference>
<dbReference type="InterPro" id="IPR000883">
    <property type="entry name" value="Cyt_C_Oxase_1"/>
</dbReference>
<comment type="function">
    <text evidence="16 19">Cytochrome c oxidase is the component of the respiratory chain that catalyzes the reduction of oxygen to water. Subunits 1-3 form the functional core of the enzyme complex. CO I is the catalytic subunit of the enzyme. Electrons originating in cytochrome c are transferred via the copper A center of subunit 2 and heme A of subunit 1 to the bimetallic center formed by heme A3 and copper B.</text>
</comment>
<proteinExistence type="inferred from homology"/>
<feature type="transmembrane region" description="Helical" evidence="19">
    <location>
        <begin position="204"/>
        <end position="230"/>
    </location>
</feature>
<evidence type="ECO:0000256" key="15">
    <source>
        <dbReference type="ARBA" id="ARBA00023136"/>
    </source>
</evidence>
<evidence type="ECO:0000256" key="9">
    <source>
        <dbReference type="ARBA" id="ARBA00022723"/>
    </source>
</evidence>
<dbReference type="PROSITE" id="PS50855">
    <property type="entry name" value="COX1"/>
    <property type="match status" value="1"/>
</dbReference>
<keyword evidence="13 19" id="KW-0408">Iron</keyword>
<evidence type="ECO:0000313" key="22">
    <source>
        <dbReference type="Proteomes" id="UP000234382"/>
    </source>
</evidence>
<evidence type="ECO:0000256" key="19">
    <source>
        <dbReference type="RuleBase" id="RU363061"/>
    </source>
</evidence>
<dbReference type="Gene3D" id="1.20.210.10">
    <property type="entry name" value="Cytochrome c oxidase-like, subunit I domain"/>
    <property type="match status" value="1"/>
</dbReference>
<keyword evidence="21" id="KW-0560">Oxidoreductase</keyword>
<keyword evidence="4 18" id="KW-0813">Transport</keyword>
<comment type="catalytic activity">
    <reaction evidence="17 19">
        <text>4 Fe(II)-[cytochrome c] + O2 + 8 H(+)(in) = 4 Fe(III)-[cytochrome c] + 2 H2O + 4 H(+)(out)</text>
        <dbReference type="Rhea" id="RHEA:11436"/>
        <dbReference type="Rhea" id="RHEA-COMP:10350"/>
        <dbReference type="Rhea" id="RHEA-COMP:14399"/>
        <dbReference type="ChEBI" id="CHEBI:15377"/>
        <dbReference type="ChEBI" id="CHEBI:15378"/>
        <dbReference type="ChEBI" id="CHEBI:15379"/>
        <dbReference type="ChEBI" id="CHEBI:29033"/>
        <dbReference type="ChEBI" id="CHEBI:29034"/>
        <dbReference type="EC" id="7.1.1.9"/>
    </reaction>
</comment>
<comment type="subcellular location">
    <subcellularLocation>
        <location evidence="1 19">Cell membrane</location>
        <topology evidence="1 19">Multi-pass membrane protein</topology>
    </subcellularLocation>
</comment>
<dbReference type="GO" id="GO:0015990">
    <property type="term" value="P:electron transport coupled proton transport"/>
    <property type="evidence" value="ECO:0007669"/>
    <property type="project" value="InterPro"/>
</dbReference>
<dbReference type="GO" id="GO:0016491">
    <property type="term" value="F:oxidoreductase activity"/>
    <property type="evidence" value="ECO:0007669"/>
    <property type="project" value="UniProtKB-KW"/>
</dbReference>
<evidence type="ECO:0000256" key="14">
    <source>
        <dbReference type="ARBA" id="ARBA00023008"/>
    </source>
</evidence>
<evidence type="ECO:0000256" key="12">
    <source>
        <dbReference type="ARBA" id="ARBA00022989"/>
    </source>
</evidence>
<organism evidence="21 22">
    <name type="scientific">Brevibacterium iodinum ATCC 49514</name>
    <dbReference type="NCBI Taxonomy" id="1255616"/>
    <lineage>
        <taxon>Bacteria</taxon>
        <taxon>Bacillati</taxon>
        <taxon>Actinomycetota</taxon>
        <taxon>Actinomycetes</taxon>
        <taxon>Micrococcales</taxon>
        <taxon>Brevibacteriaceae</taxon>
        <taxon>Brevibacterium</taxon>
    </lineage>
</organism>
<feature type="transmembrane region" description="Helical" evidence="19">
    <location>
        <begin position="468"/>
        <end position="492"/>
    </location>
</feature>
<dbReference type="GO" id="GO:0022904">
    <property type="term" value="P:respiratory electron transport chain"/>
    <property type="evidence" value="ECO:0007669"/>
    <property type="project" value="TreeGrafter"/>
</dbReference>
<keyword evidence="9 19" id="KW-0479">Metal-binding</keyword>
<dbReference type="FunFam" id="1.20.210.10:FF:000003">
    <property type="entry name" value="Cytochrome c oxidase subunit 1"/>
    <property type="match status" value="1"/>
</dbReference>
<keyword evidence="22" id="KW-1185">Reference proteome</keyword>
<evidence type="ECO:0000256" key="17">
    <source>
        <dbReference type="ARBA" id="ARBA00047816"/>
    </source>
</evidence>
<name>A0A2H1I2A7_9MICO</name>
<dbReference type="GO" id="GO:0006119">
    <property type="term" value="P:oxidative phosphorylation"/>
    <property type="evidence" value="ECO:0007669"/>
    <property type="project" value="UniProtKB-UniPathway"/>
</dbReference>
<evidence type="ECO:0000256" key="3">
    <source>
        <dbReference type="ARBA" id="ARBA00009578"/>
    </source>
</evidence>
<dbReference type="InterPro" id="IPR014241">
    <property type="entry name" value="Cyt_c_oxidase_su1_bac"/>
</dbReference>
<evidence type="ECO:0000313" key="21">
    <source>
        <dbReference type="EMBL" id="SMX69250.1"/>
    </source>
</evidence>
<evidence type="ECO:0000256" key="10">
    <source>
        <dbReference type="ARBA" id="ARBA00022967"/>
    </source>
</evidence>
<dbReference type="EC" id="7.1.1.9" evidence="19"/>
<keyword evidence="10" id="KW-1278">Translocase</keyword>
<dbReference type="NCBIfam" id="TIGR02891">
    <property type="entry name" value="CtaD_CoxA"/>
    <property type="match status" value="1"/>
</dbReference>
<dbReference type="SUPFAM" id="SSF81442">
    <property type="entry name" value="Cytochrome c oxidase subunit I-like"/>
    <property type="match status" value="1"/>
</dbReference>
<dbReference type="InterPro" id="IPR036927">
    <property type="entry name" value="Cyt_c_oxase-like_su1_sf"/>
</dbReference>
<evidence type="ECO:0000256" key="8">
    <source>
        <dbReference type="ARBA" id="ARBA00022692"/>
    </source>
</evidence>
<protein>
    <recommendedName>
        <fullName evidence="19">Cytochrome c oxidase subunit 1</fullName>
        <ecNumber evidence="19">7.1.1.9</ecNumber>
    </recommendedName>
</protein>
<feature type="transmembrane region" description="Helical" evidence="19">
    <location>
        <begin position="293"/>
        <end position="312"/>
    </location>
</feature>
<dbReference type="EMBL" id="FXYX01000002">
    <property type="protein sequence ID" value="SMX69250.1"/>
    <property type="molecule type" value="Genomic_DNA"/>
</dbReference>
<evidence type="ECO:0000256" key="1">
    <source>
        <dbReference type="ARBA" id="ARBA00004651"/>
    </source>
</evidence>
<comment type="similarity">
    <text evidence="3 18">Belongs to the heme-copper respiratory oxidase family.</text>
</comment>
<feature type="transmembrane region" description="Helical" evidence="19">
    <location>
        <begin position="318"/>
        <end position="342"/>
    </location>
</feature>
<dbReference type="Proteomes" id="UP000234382">
    <property type="component" value="Unassembled WGS sequence"/>
</dbReference>
<accession>A0A2H1I2A7</accession>
<reference evidence="22" key="1">
    <citation type="submission" date="2017-03" db="EMBL/GenBank/DDBJ databases">
        <authorList>
            <person name="Monnet C."/>
        </authorList>
    </citation>
    <scope>NUCLEOTIDE SEQUENCE [LARGE SCALE GENOMIC DNA]</scope>
    <source>
        <strain evidence="22">ATCC 49514</strain>
    </source>
</reference>
<keyword evidence="14 19" id="KW-0186">Copper</keyword>
<evidence type="ECO:0000256" key="13">
    <source>
        <dbReference type="ARBA" id="ARBA00023004"/>
    </source>
</evidence>
<dbReference type="CDD" id="cd01662">
    <property type="entry name" value="Ubiquinol_Oxidase_I"/>
    <property type="match status" value="1"/>
</dbReference>
<sequence>MTATMDQAALDAPVVPRSKGKIIVDWITSTDHKTIGYMYLIGSFFFFCVGGVMALIIRLELFEPGMQIVETKEQYNQLFTMHGTLMLLMFATPLFSGFANVIMPLQIGAPDVAFPRLNAFAFWMYLFGSLVAISGFLTPQGAASFGWTAYAPLSNTTFTPGAGGNLWVLGLALQGFGTILGSVNFITTVITMRAPGMTMFRMPIFTWNVLITGILVLMAFQPLAAALLVLGSDRVLGSHVFSPGNGGPILWQHLFWFFGHPEVYVIALPFFGIVTEIFPVFSRKPLFGYKELVFATVAIAALSVTVWAHHMYVTGVVALPFFAFMTMLIAIPTGVKFFNWIGTMWRGSITFETPIVWSIGFLATFLFGGLTGVILASPALDQHVSDTYFVVAHFHYVIFGTVVFAMFAGFYFWWPKWTGKMLNEKLGHIHFWILFIGFHGTFLVQHWLGVDGMPRRYADYLPQDGFTWMNQVSTVGSLLLGLSMVPFFWNVWITHRNAPKVTVDDPWGYGGSLEWATSCPPPRHNFTSLPRIRSERPAFDLNHPELLEYSGHGQAEPQLTGDNAK</sequence>
<evidence type="ECO:0000256" key="2">
    <source>
        <dbReference type="ARBA" id="ARBA00004673"/>
    </source>
</evidence>
<feature type="domain" description="Cytochrome oxidase subunit I profile" evidence="20">
    <location>
        <begin position="26"/>
        <end position="533"/>
    </location>
</feature>
<feature type="transmembrane region" description="Helical" evidence="19">
    <location>
        <begin position="426"/>
        <end position="448"/>
    </location>
</feature>